<name>A0AAW1KDB8_SAPOF</name>
<feature type="domain" description="RNA polymerase Rpb5 N-terminal" evidence="6">
    <location>
        <begin position="5"/>
        <end position="78"/>
    </location>
</feature>
<dbReference type="GO" id="GO:0003677">
    <property type="term" value="F:DNA binding"/>
    <property type="evidence" value="ECO:0007669"/>
    <property type="project" value="InterPro"/>
</dbReference>
<dbReference type="GO" id="GO:0005665">
    <property type="term" value="C:RNA polymerase II, core complex"/>
    <property type="evidence" value="ECO:0007669"/>
    <property type="project" value="TreeGrafter"/>
</dbReference>
<dbReference type="GO" id="GO:0006366">
    <property type="term" value="P:transcription by RNA polymerase II"/>
    <property type="evidence" value="ECO:0007669"/>
    <property type="project" value="TreeGrafter"/>
</dbReference>
<evidence type="ECO:0000256" key="4">
    <source>
        <dbReference type="ARBA" id="ARBA00025765"/>
    </source>
</evidence>
<dbReference type="PANTHER" id="PTHR10535">
    <property type="entry name" value="DNA-DIRECTED RNA POLYMERASES I, II, AND III SUBUNIT RPABC1"/>
    <property type="match status" value="1"/>
</dbReference>
<protein>
    <recommendedName>
        <fullName evidence="9">DNA-directed RNA polymerases I, II, and III subunit RPABC1</fullName>
    </recommendedName>
</protein>
<dbReference type="Gene3D" id="3.90.940.20">
    <property type="entry name" value="RPB5-like RNA polymerase subunit"/>
    <property type="match status" value="1"/>
</dbReference>
<dbReference type="GO" id="GO:0003899">
    <property type="term" value="F:DNA-directed RNA polymerase activity"/>
    <property type="evidence" value="ECO:0007669"/>
    <property type="project" value="InterPro"/>
</dbReference>
<evidence type="ECO:0000256" key="2">
    <source>
        <dbReference type="ARBA" id="ARBA00023163"/>
    </source>
</evidence>
<dbReference type="HAMAP" id="MF_00025">
    <property type="entry name" value="RNApol_Rpo5_RPB5"/>
    <property type="match status" value="1"/>
</dbReference>
<keyword evidence="3" id="KW-0539">Nucleus</keyword>
<evidence type="ECO:0000256" key="1">
    <source>
        <dbReference type="ARBA" id="ARBA00004123"/>
    </source>
</evidence>
<keyword evidence="2" id="KW-0804">Transcription</keyword>
<dbReference type="InterPro" id="IPR005571">
    <property type="entry name" value="RNA_pol_Rpb5_N"/>
</dbReference>
<dbReference type="Proteomes" id="UP001443914">
    <property type="component" value="Unassembled WGS sequence"/>
</dbReference>
<proteinExistence type="inferred from homology"/>
<gene>
    <name evidence="7" type="ORF">RND81_06G229000</name>
</gene>
<evidence type="ECO:0000259" key="5">
    <source>
        <dbReference type="Pfam" id="PF01191"/>
    </source>
</evidence>
<dbReference type="GO" id="GO:0005736">
    <property type="term" value="C:RNA polymerase I complex"/>
    <property type="evidence" value="ECO:0007669"/>
    <property type="project" value="TreeGrafter"/>
</dbReference>
<dbReference type="GO" id="GO:0006362">
    <property type="term" value="P:transcription elongation by RNA polymerase I"/>
    <property type="evidence" value="ECO:0007669"/>
    <property type="project" value="TreeGrafter"/>
</dbReference>
<dbReference type="InterPro" id="IPR000783">
    <property type="entry name" value="RNA_pol_subH/Rpb5_C"/>
</dbReference>
<dbReference type="SUPFAM" id="SSF53036">
    <property type="entry name" value="Eukaryotic RPB5 N-terminal domain"/>
    <property type="match status" value="1"/>
</dbReference>
<evidence type="ECO:0000313" key="7">
    <source>
        <dbReference type="EMBL" id="KAK9716376.1"/>
    </source>
</evidence>
<dbReference type="InterPro" id="IPR035913">
    <property type="entry name" value="RPB5-like_sf"/>
</dbReference>
<dbReference type="InterPro" id="IPR036710">
    <property type="entry name" value="RNA_pol_Rpb5_N_sf"/>
</dbReference>
<dbReference type="Pfam" id="PF01191">
    <property type="entry name" value="RNA_pol_Rpb5_C"/>
    <property type="match status" value="1"/>
</dbReference>
<dbReference type="Pfam" id="PF03871">
    <property type="entry name" value="RNA_pol_Rpb5_N"/>
    <property type="match status" value="1"/>
</dbReference>
<sequence length="198" mass="23169">MIVLEEEKSKMHRVYTTVMEMLNDRGYLVSDLTMTKEHFIESYDDNFSSHFCVTKRADDTDQILVLFTAVLSTQTVRETKSQMEREGVHTVIFVVRRHMTSIARTMCESSAKVHFEIFMETELLFNVTKHKMVPKHQLLTEDEKKSLLLKYTLTESEIPRIQVTDPIAKYYGLRRGQVLKIARRSESAGKYITYRFGV</sequence>
<dbReference type="Gene3D" id="3.40.1340.10">
    <property type="entry name" value="RNA polymerase, Rpb5, N-terminal domain"/>
    <property type="match status" value="1"/>
</dbReference>
<evidence type="ECO:0000256" key="3">
    <source>
        <dbReference type="ARBA" id="ARBA00023242"/>
    </source>
</evidence>
<organism evidence="7 8">
    <name type="scientific">Saponaria officinalis</name>
    <name type="common">Common soapwort</name>
    <name type="synonym">Lychnis saponaria</name>
    <dbReference type="NCBI Taxonomy" id="3572"/>
    <lineage>
        <taxon>Eukaryota</taxon>
        <taxon>Viridiplantae</taxon>
        <taxon>Streptophyta</taxon>
        <taxon>Embryophyta</taxon>
        <taxon>Tracheophyta</taxon>
        <taxon>Spermatophyta</taxon>
        <taxon>Magnoliopsida</taxon>
        <taxon>eudicotyledons</taxon>
        <taxon>Gunneridae</taxon>
        <taxon>Pentapetalae</taxon>
        <taxon>Caryophyllales</taxon>
        <taxon>Caryophyllaceae</taxon>
        <taxon>Caryophylleae</taxon>
        <taxon>Saponaria</taxon>
    </lineage>
</organism>
<comment type="subcellular location">
    <subcellularLocation>
        <location evidence="1">Nucleus</location>
    </subcellularLocation>
</comment>
<dbReference type="PIRSF" id="PIRSF000747">
    <property type="entry name" value="RPB5"/>
    <property type="match status" value="1"/>
</dbReference>
<feature type="domain" description="RNA polymerase subunit H/Rpb5 C-terminal" evidence="5">
    <location>
        <begin position="125"/>
        <end position="196"/>
    </location>
</feature>
<dbReference type="InterPro" id="IPR014381">
    <property type="entry name" value="Arch_Rpo5/euc_Rpb5"/>
</dbReference>
<dbReference type="PANTHER" id="PTHR10535:SF0">
    <property type="entry name" value="DNA-DIRECTED RNA POLYMERASES I, II, AND III SUBUNIT RPABC1"/>
    <property type="match status" value="1"/>
</dbReference>
<keyword evidence="8" id="KW-1185">Reference proteome</keyword>
<dbReference type="EMBL" id="JBDFQZ010000006">
    <property type="protein sequence ID" value="KAK9716376.1"/>
    <property type="molecule type" value="Genomic_DNA"/>
</dbReference>
<reference evidence="7" key="1">
    <citation type="submission" date="2024-03" db="EMBL/GenBank/DDBJ databases">
        <title>WGS assembly of Saponaria officinalis var. Norfolk2.</title>
        <authorList>
            <person name="Jenkins J."/>
            <person name="Shu S."/>
            <person name="Grimwood J."/>
            <person name="Barry K."/>
            <person name="Goodstein D."/>
            <person name="Schmutz J."/>
            <person name="Leebens-Mack J."/>
            <person name="Osbourn A."/>
        </authorList>
    </citation>
    <scope>NUCLEOTIDE SEQUENCE [LARGE SCALE GENOMIC DNA]</scope>
    <source>
        <strain evidence="7">JIC</strain>
    </source>
</reference>
<comment type="caution">
    <text evidence="7">The sequence shown here is derived from an EMBL/GenBank/DDBJ whole genome shotgun (WGS) entry which is preliminary data.</text>
</comment>
<accession>A0AAW1KDB8</accession>
<evidence type="ECO:0000259" key="6">
    <source>
        <dbReference type="Pfam" id="PF03871"/>
    </source>
</evidence>
<dbReference type="AlphaFoldDB" id="A0AAW1KDB8"/>
<dbReference type="SUPFAM" id="SSF55287">
    <property type="entry name" value="RPB5-like RNA polymerase subunit"/>
    <property type="match status" value="1"/>
</dbReference>
<evidence type="ECO:0008006" key="9">
    <source>
        <dbReference type="Google" id="ProtNLM"/>
    </source>
</evidence>
<dbReference type="GO" id="GO:0005666">
    <property type="term" value="C:RNA polymerase III complex"/>
    <property type="evidence" value="ECO:0007669"/>
    <property type="project" value="TreeGrafter"/>
</dbReference>
<dbReference type="GO" id="GO:0042797">
    <property type="term" value="P:tRNA transcription by RNA polymerase III"/>
    <property type="evidence" value="ECO:0007669"/>
    <property type="project" value="TreeGrafter"/>
</dbReference>
<comment type="similarity">
    <text evidence="4">Belongs to the archaeal Rpo5/eukaryotic RPB5 RNA polymerase subunit family.</text>
</comment>
<dbReference type="FunFam" id="3.90.940.20:FF:000001">
    <property type="entry name" value="DNA-directed RNA polymerases I, II, and III subunit RPABC1"/>
    <property type="match status" value="1"/>
</dbReference>
<evidence type="ECO:0000313" key="8">
    <source>
        <dbReference type="Proteomes" id="UP001443914"/>
    </source>
</evidence>